<dbReference type="Proteomes" id="UP001187192">
    <property type="component" value="Unassembled WGS sequence"/>
</dbReference>
<organism evidence="2 3">
    <name type="scientific">Ficus carica</name>
    <name type="common">Common fig</name>
    <dbReference type="NCBI Taxonomy" id="3494"/>
    <lineage>
        <taxon>Eukaryota</taxon>
        <taxon>Viridiplantae</taxon>
        <taxon>Streptophyta</taxon>
        <taxon>Embryophyta</taxon>
        <taxon>Tracheophyta</taxon>
        <taxon>Spermatophyta</taxon>
        <taxon>Magnoliopsida</taxon>
        <taxon>eudicotyledons</taxon>
        <taxon>Gunneridae</taxon>
        <taxon>Pentapetalae</taxon>
        <taxon>rosids</taxon>
        <taxon>fabids</taxon>
        <taxon>Rosales</taxon>
        <taxon>Moraceae</taxon>
        <taxon>Ficeae</taxon>
        <taxon>Ficus</taxon>
    </lineage>
</organism>
<sequence>MEGRREDCYRKGKKAEKRALKDEEAKKKAKNDTSEVFPATLNQAGKYAIAVYENSLEYEALLLTKYKEGMKDIKASFTLANPNLIGLNWSFMPKISKETQVGNGHGAIVWVAEQSVVVVEELETTTEPRVTEQVDTRANPPSELSTAHLLLSASHCKNPISSPSSLWTPGIMWSARANQVDRSWT</sequence>
<dbReference type="EMBL" id="BTGU01000042">
    <property type="protein sequence ID" value="GMN52644.1"/>
    <property type="molecule type" value="Genomic_DNA"/>
</dbReference>
<evidence type="ECO:0000313" key="3">
    <source>
        <dbReference type="Proteomes" id="UP001187192"/>
    </source>
</evidence>
<protein>
    <submittedName>
        <fullName evidence="2">Uncharacterized protein</fullName>
    </submittedName>
</protein>
<evidence type="ECO:0000313" key="2">
    <source>
        <dbReference type="EMBL" id="GMN52644.1"/>
    </source>
</evidence>
<feature type="compositionally biased region" description="Basic and acidic residues" evidence="1">
    <location>
        <begin position="1"/>
        <end position="10"/>
    </location>
</feature>
<dbReference type="AlphaFoldDB" id="A0AA88DJV5"/>
<feature type="compositionally biased region" description="Basic and acidic residues" evidence="1">
    <location>
        <begin position="17"/>
        <end position="33"/>
    </location>
</feature>
<name>A0AA88DJV5_FICCA</name>
<evidence type="ECO:0000256" key="1">
    <source>
        <dbReference type="SAM" id="MobiDB-lite"/>
    </source>
</evidence>
<feature type="region of interest" description="Disordered" evidence="1">
    <location>
        <begin position="1"/>
        <end position="33"/>
    </location>
</feature>
<gene>
    <name evidence="2" type="ORF">TIFTF001_021785</name>
</gene>
<reference evidence="2" key="1">
    <citation type="submission" date="2023-07" db="EMBL/GenBank/DDBJ databases">
        <title>draft genome sequence of fig (Ficus carica).</title>
        <authorList>
            <person name="Takahashi T."/>
            <person name="Nishimura K."/>
        </authorList>
    </citation>
    <scope>NUCLEOTIDE SEQUENCE</scope>
</reference>
<keyword evidence="3" id="KW-1185">Reference proteome</keyword>
<proteinExistence type="predicted"/>
<accession>A0AA88DJV5</accession>
<comment type="caution">
    <text evidence="2">The sequence shown here is derived from an EMBL/GenBank/DDBJ whole genome shotgun (WGS) entry which is preliminary data.</text>
</comment>